<dbReference type="Proteomes" id="UP001372714">
    <property type="component" value="Chromosome"/>
</dbReference>
<evidence type="ECO:0000256" key="1">
    <source>
        <dbReference type="SAM" id="MobiDB-lite"/>
    </source>
</evidence>
<dbReference type="Pfam" id="PF13392">
    <property type="entry name" value="HNH_3"/>
    <property type="match status" value="1"/>
</dbReference>
<dbReference type="SUPFAM" id="SSF54060">
    <property type="entry name" value="His-Me finger endonucleases"/>
    <property type="match status" value="1"/>
</dbReference>
<evidence type="ECO:0000259" key="2">
    <source>
        <dbReference type="Pfam" id="PF13392"/>
    </source>
</evidence>
<evidence type="ECO:0000313" key="4">
    <source>
        <dbReference type="Proteomes" id="UP001372714"/>
    </source>
</evidence>
<evidence type="ECO:0000313" key="3">
    <source>
        <dbReference type="EMBL" id="WWM65475.1"/>
    </source>
</evidence>
<feature type="compositionally biased region" description="Basic residues" evidence="1">
    <location>
        <begin position="117"/>
        <end position="129"/>
    </location>
</feature>
<protein>
    <submittedName>
        <fullName evidence="3">HNH endonuclease</fullName>
    </submittedName>
</protein>
<reference evidence="3 4" key="1">
    <citation type="submission" date="2024-02" db="EMBL/GenBank/DDBJ databases">
        <title>The whole genome sequence of Pseudomonas benzopyrenica MLY92.</title>
        <authorList>
            <person name="Liu Y."/>
        </authorList>
    </citation>
    <scope>NUCLEOTIDE SEQUENCE [LARGE SCALE GENOMIC DNA]</scope>
    <source>
        <strain evidence="3 4">MLY92</strain>
    </source>
</reference>
<accession>A0ABZ2FP88</accession>
<name>A0ABZ2FP88_9PSED</name>
<feature type="domain" description="HNH nuclease" evidence="2">
    <location>
        <begin position="168"/>
        <end position="210"/>
    </location>
</feature>
<dbReference type="InterPro" id="IPR044925">
    <property type="entry name" value="His-Me_finger_sf"/>
</dbReference>
<proteinExistence type="predicted"/>
<keyword evidence="3" id="KW-0255">Endonuclease</keyword>
<gene>
    <name evidence="3" type="ORF">V6W80_17350</name>
</gene>
<dbReference type="RefSeq" id="WP_338544938.1">
    <property type="nucleotide sequence ID" value="NZ_CP145723.1"/>
</dbReference>
<organism evidence="3 4">
    <name type="scientific">Pseudomonas benzopyrenica</name>
    <dbReference type="NCBI Taxonomy" id="2993566"/>
    <lineage>
        <taxon>Bacteria</taxon>
        <taxon>Pseudomonadati</taxon>
        <taxon>Pseudomonadota</taxon>
        <taxon>Gammaproteobacteria</taxon>
        <taxon>Pseudomonadales</taxon>
        <taxon>Pseudomonadaceae</taxon>
        <taxon>Pseudomonas</taxon>
    </lineage>
</organism>
<dbReference type="Gene3D" id="3.90.75.20">
    <property type="match status" value="1"/>
</dbReference>
<dbReference type="EMBL" id="CP145723">
    <property type="protein sequence ID" value="WWM65475.1"/>
    <property type="molecule type" value="Genomic_DNA"/>
</dbReference>
<sequence>MSQMAPAINLPAKSDRTRRWTAEDDEMLRRHHGELTGQEIALMLGRTPQAVFTRASVLGLSNKQPWTDEDDSVLWRLYSSAPMHELCAALNRTPIAIRVRASKLGLKREESPDIRERHRRHSEHMRRRAAAGARNSSLLPLGTTRPQGGKLFTKVADTGNPHVDWIRAQRVVWEAAHGPIPPGHLVTFKDRNPLNIALENLELISGTDHMARITIARYPLPYQRAAKALGQFLAKLKRLEKDREKSE</sequence>
<keyword evidence="4" id="KW-1185">Reference proteome</keyword>
<feature type="region of interest" description="Disordered" evidence="1">
    <location>
        <begin position="109"/>
        <end position="143"/>
    </location>
</feature>
<dbReference type="GO" id="GO:0004519">
    <property type="term" value="F:endonuclease activity"/>
    <property type="evidence" value="ECO:0007669"/>
    <property type="project" value="UniProtKB-KW"/>
</dbReference>
<keyword evidence="3" id="KW-0540">Nuclease</keyword>
<keyword evidence="3" id="KW-0378">Hydrolase</keyword>
<dbReference type="InterPro" id="IPR003615">
    <property type="entry name" value="HNH_nuc"/>
</dbReference>